<evidence type="ECO:0000313" key="3">
    <source>
        <dbReference type="Proteomes" id="UP000663828"/>
    </source>
</evidence>
<dbReference type="EMBL" id="CAJNOR010018102">
    <property type="protein sequence ID" value="CAF1688166.1"/>
    <property type="molecule type" value="Genomic_DNA"/>
</dbReference>
<comment type="caution">
    <text evidence="2">The sequence shown here is derived from an EMBL/GenBank/DDBJ whole genome shotgun (WGS) entry which is preliminary data.</text>
</comment>
<sequence length="182" mass="19966">IPCGELSIVEFDPEVFVPATTVNVSELCDVLSNSSNCLILINLDKTTIDLSTTQTTTGETTSLAMQTISQSSINNSTCFTPKITLIPGTSTLLSPIQFRRSEDFYIVSIIELSCQKSLSIISQWTIKTCNLNCSQQIEIDPEIKTTFTEISILAQTLPYGVYELTLTVTMRYSPTLKSSSSV</sequence>
<name>A0A816HIE3_ADIRI</name>
<dbReference type="InterPro" id="IPR002859">
    <property type="entry name" value="PKD/REJ-like"/>
</dbReference>
<feature type="non-terminal residue" evidence="2">
    <location>
        <position position="1"/>
    </location>
</feature>
<evidence type="ECO:0000313" key="2">
    <source>
        <dbReference type="EMBL" id="CAF1688166.1"/>
    </source>
</evidence>
<reference evidence="2" key="1">
    <citation type="submission" date="2021-02" db="EMBL/GenBank/DDBJ databases">
        <authorList>
            <person name="Nowell W R."/>
        </authorList>
    </citation>
    <scope>NUCLEOTIDE SEQUENCE</scope>
</reference>
<keyword evidence="3" id="KW-1185">Reference proteome</keyword>
<protein>
    <recommendedName>
        <fullName evidence="1">PKD/REJ-like domain-containing protein</fullName>
    </recommendedName>
</protein>
<evidence type="ECO:0000259" key="1">
    <source>
        <dbReference type="Pfam" id="PF02010"/>
    </source>
</evidence>
<feature type="domain" description="PKD/REJ-like" evidence="1">
    <location>
        <begin position="110"/>
        <end position="181"/>
    </location>
</feature>
<dbReference type="AlphaFoldDB" id="A0A816HIE3"/>
<feature type="non-terminal residue" evidence="2">
    <location>
        <position position="182"/>
    </location>
</feature>
<proteinExistence type="predicted"/>
<dbReference type="Pfam" id="PF02010">
    <property type="entry name" value="REJ"/>
    <property type="match status" value="1"/>
</dbReference>
<accession>A0A816HIE3</accession>
<organism evidence="2 3">
    <name type="scientific">Adineta ricciae</name>
    <name type="common">Rotifer</name>
    <dbReference type="NCBI Taxonomy" id="249248"/>
    <lineage>
        <taxon>Eukaryota</taxon>
        <taxon>Metazoa</taxon>
        <taxon>Spiralia</taxon>
        <taxon>Gnathifera</taxon>
        <taxon>Rotifera</taxon>
        <taxon>Eurotatoria</taxon>
        <taxon>Bdelloidea</taxon>
        <taxon>Adinetida</taxon>
        <taxon>Adinetidae</taxon>
        <taxon>Adineta</taxon>
    </lineage>
</organism>
<gene>
    <name evidence="2" type="ORF">XAT740_LOCUS62729</name>
</gene>
<dbReference type="Proteomes" id="UP000663828">
    <property type="component" value="Unassembled WGS sequence"/>
</dbReference>